<gene>
    <name evidence="1" type="ORF">I7X39_01470</name>
</gene>
<dbReference type="RefSeq" id="WP_198109174.1">
    <property type="nucleotide sequence ID" value="NZ_JAEDAK010000001.1"/>
</dbReference>
<name>A0A931J0T6_9BURK</name>
<accession>A0A931J0T6</accession>
<evidence type="ECO:0000313" key="1">
    <source>
        <dbReference type="EMBL" id="MBH9575563.1"/>
    </source>
</evidence>
<organism evidence="1 2">
    <name type="scientific">Inhella proteolytica</name>
    <dbReference type="NCBI Taxonomy" id="2795029"/>
    <lineage>
        <taxon>Bacteria</taxon>
        <taxon>Pseudomonadati</taxon>
        <taxon>Pseudomonadota</taxon>
        <taxon>Betaproteobacteria</taxon>
        <taxon>Burkholderiales</taxon>
        <taxon>Sphaerotilaceae</taxon>
        <taxon>Inhella</taxon>
    </lineage>
</organism>
<dbReference type="EMBL" id="JAEDAK010000001">
    <property type="protein sequence ID" value="MBH9575563.1"/>
    <property type="molecule type" value="Genomic_DNA"/>
</dbReference>
<protein>
    <submittedName>
        <fullName evidence="1">HPF/RaiA family ribosome-associated protein</fullName>
    </submittedName>
</protein>
<reference evidence="1" key="1">
    <citation type="submission" date="2020-12" db="EMBL/GenBank/DDBJ databases">
        <title>The genome sequence of Inhella sp. 1Y17.</title>
        <authorList>
            <person name="Liu Y."/>
        </authorList>
    </citation>
    <scope>NUCLEOTIDE SEQUENCE</scope>
    <source>
        <strain evidence="1">1Y17</strain>
    </source>
</reference>
<dbReference type="Proteomes" id="UP000613266">
    <property type="component" value="Unassembled WGS sequence"/>
</dbReference>
<sequence>MDIRWVAQGRDLRPWAALAVQRVRRSLGRLAWWVAAVQIRLRDLNGPRGGCDKECQLLLRSRQGQHLVLTERGADWPRLLAQLVEALAGQVGRLHERLHERLRVRPRARQTQRALLVADTQP</sequence>
<dbReference type="AlphaFoldDB" id="A0A931J0T6"/>
<keyword evidence="2" id="KW-1185">Reference proteome</keyword>
<comment type="caution">
    <text evidence="1">The sequence shown here is derived from an EMBL/GenBank/DDBJ whole genome shotgun (WGS) entry which is preliminary data.</text>
</comment>
<evidence type="ECO:0000313" key="2">
    <source>
        <dbReference type="Proteomes" id="UP000613266"/>
    </source>
</evidence>
<proteinExistence type="predicted"/>